<keyword evidence="2" id="KW-1185">Reference proteome</keyword>
<evidence type="ECO:0008006" key="3">
    <source>
        <dbReference type="Google" id="ProtNLM"/>
    </source>
</evidence>
<reference evidence="1 2" key="1">
    <citation type="submission" date="2021-06" db="EMBL/GenBank/DDBJ databases">
        <title>Caerostris extrusa draft genome.</title>
        <authorList>
            <person name="Kono N."/>
            <person name="Arakawa K."/>
        </authorList>
    </citation>
    <scope>NUCLEOTIDE SEQUENCE [LARGE SCALE GENOMIC DNA]</scope>
</reference>
<protein>
    <recommendedName>
        <fullName evidence="3">Secreted protein</fullName>
    </recommendedName>
</protein>
<dbReference type="AlphaFoldDB" id="A0AAV4PXN8"/>
<dbReference type="EMBL" id="BPLR01005353">
    <property type="protein sequence ID" value="GIY01666.1"/>
    <property type="molecule type" value="Genomic_DNA"/>
</dbReference>
<dbReference type="Proteomes" id="UP001054945">
    <property type="component" value="Unassembled WGS sequence"/>
</dbReference>
<name>A0AAV4PXN8_CAEEX</name>
<evidence type="ECO:0000313" key="1">
    <source>
        <dbReference type="EMBL" id="GIY01666.1"/>
    </source>
</evidence>
<gene>
    <name evidence="1" type="ORF">CEXT_651531</name>
</gene>
<organism evidence="1 2">
    <name type="scientific">Caerostris extrusa</name>
    <name type="common">Bark spider</name>
    <name type="synonym">Caerostris bankana</name>
    <dbReference type="NCBI Taxonomy" id="172846"/>
    <lineage>
        <taxon>Eukaryota</taxon>
        <taxon>Metazoa</taxon>
        <taxon>Ecdysozoa</taxon>
        <taxon>Arthropoda</taxon>
        <taxon>Chelicerata</taxon>
        <taxon>Arachnida</taxon>
        <taxon>Araneae</taxon>
        <taxon>Araneomorphae</taxon>
        <taxon>Entelegynae</taxon>
        <taxon>Araneoidea</taxon>
        <taxon>Araneidae</taxon>
        <taxon>Caerostris</taxon>
    </lineage>
</organism>
<proteinExistence type="predicted"/>
<accession>A0AAV4PXN8</accession>
<comment type="caution">
    <text evidence="1">The sequence shown here is derived from an EMBL/GenBank/DDBJ whole genome shotgun (WGS) entry which is preliminary data.</text>
</comment>
<sequence length="103" mass="11716">MPAWRAAQNLHIFESLFLLHTNVWSTDRIERSTLVQLTASASAEFSAEPNSRFAHTYSRITDISRHPTRLQQNELDAYQPCGCGAHIRHNRTCFSLCIMAGLK</sequence>
<evidence type="ECO:0000313" key="2">
    <source>
        <dbReference type="Proteomes" id="UP001054945"/>
    </source>
</evidence>